<feature type="compositionally biased region" description="Polar residues" evidence="1">
    <location>
        <begin position="215"/>
        <end position="226"/>
    </location>
</feature>
<sequence>MPKGSHFFPRDTSTDEYNCRALRPLDPFETTLRPHGDGSMWLAIRSSRRGKTVQKVGWWARTFAPLMPTSTARVKLVFPTAALRVAETPALTPAMTSASACNSSTPPVKKKNQTGAQTLQPHIPRNHLQTRCPAETPEQHNKKAVHCWQGTRTRCFHPAKDDCASCVTRPQVRGAPTPKRWAFCSMTLPLHRSPRSATDHPLTKEKAQWSGHCSVRTTQQKHPQRTNALECPSEWASGLAVKQTNTGEPPALHASNDAIGSAMLQGTSTTLFSSPSVPARRSCHHPSSSQIIPQGPLNQRQPHGNMPPDECSPYRTK</sequence>
<dbReference type="Proteomes" id="UP000583944">
    <property type="component" value="Unassembled WGS sequence"/>
</dbReference>
<organism evidence="2 3">
    <name type="scientific">Trypanosoma cruzi</name>
    <dbReference type="NCBI Taxonomy" id="5693"/>
    <lineage>
        <taxon>Eukaryota</taxon>
        <taxon>Discoba</taxon>
        <taxon>Euglenozoa</taxon>
        <taxon>Kinetoplastea</taxon>
        <taxon>Metakinetoplastina</taxon>
        <taxon>Trypanosomatida</taxon>
        <taxon>Trypanosomatidae</taxon>
        <taxon>Trypanosoma</taxon>
        <taxon>Schizotrypanum</taxon>
    </lineage>
</organism>
<comment type="caution">
    <text evidence="2">The sequence shown here is derived from an EMBL/GenBank/DDBJ whole genome shotgun (WGS) entry which is preliminary data.</text>
</comment>
<accession>A0A7J6XQC2</accession>
<feature type="compositionally biased region" description="Polar residues" evidence="1">
    <location>
        <begin position="285"/>
        <end position="302"/>
    </location>
</feature>
<protein>
    <submittedName>
        <fullName evidence="2">Uncharacterized protein</fullName>
    </submittedName>
</protein>
<name>A0A7J6XQC2_TRYCR</name>
<feature type="compositionally biased region" description="Basic and acidic residues" evidence="1">
    <location>
        <begin position="197"/>
        <end position="207"/>
    </location>
</feature>
<feature type="region of interest" description="Disordered" evidence="1">
    <location>
        <begin position="273"/>
        <end position="317"/>
    </location>
</feature>
<evidence type="ECO:0000313" key="2">
    <source>
        <dbReference type="EMBL" id="KAF5216714.1"/>
    </source>
</evidence>
<evidence type="ECO:0000313" key="3">
    <source>
        <dbReference type="Proteomes" id="UP000583944"/>
    </source>
</evidence>
<gene>
    <name evidence="2" type="ORF">ECC02_010483</name>
</gene>
<feature type="region of interest" description="Disordered" evidence="1">
    <location>
        <begin position="192"/>
        <end position="226"/>
    </location>
</feature>
<evidence type="ECO:0000256" key="1">
    <source>
        <dbReference type="SAM" id="MobiDB-lite"/>
    </source>
</evidence>
<dbReference type="EMBL" id="JABDHM010000181">
    <property type="protein sequence ID" value="KAF5216714.1"/>
    <property type="molecule type" value="Genomic_DNA"/>
</dbReference>
<reference evidence="2 3" key="1">
    <citation type="journal article" date="2019" name="Genome Biol. Evol.">
        <title>Nanopore Sequencing Significantly Improves Genome Assembly of the Protozoan Parasite Trypanosoma cruzi.</title>
        <authorList>
            <person name="Diaz-Viraque F."/>
            <person name="Pita S."/>
            <person name="Greif G."/>
            <person name="de Souza R.C.M."/>
            <person name="Iraola G."/>
            <person name="Robello C."/>
        </authorList>
    </citation>
    <scope>NUCLEOTIDE SEQUENCE [LARGE SCALE GENOMIC DNA]</scope>
    <source>
        <strain evidence="2 3">Berenice</strain>
    </source>
</reference>
<dbReference type="AlphaFoldDB" id="A0A7J6XQC2"/>
<dbReference type="VEuPathDB" id="TriTrypDB:ECC02_010483"/>
<proteinExistence type="predicted"/>